<feature type="active site" evidence="7">
    <location>
        <position position="91"/>
    </location>
</feature>
<dbReference type="InterPro" id="IPR016035">
    <property type="entry name" value="Acyl_Trfase/lysoPLipase"/>
</dbReference>
<dbReference type="RefSeq" id="WP_073357228.1">
    <property type="nucleotide sequence ID" value="NZ_FQUZ01000049.1"/>
</dbReference>
<dbReference type="OrthoDB" id="9808564at2"/>
<dbReference type="SUPFAM" id="SSF55048">
    <property type="entry name" value="Probable ACP-binding domain of malonyl-CoA ACP transacylase"/>
    <property type="match status" value="1"/>
</dbReference>
<organism evidence="9 10">
    <name type="scientific">Lampropedia hyalina DSM 16112</name>
    <dbReference type="NCBI Taxonomy" id="1122156"/>
    <lineage>
        <taxon>Bacteria</taxon>
        <taxon>Pseudomonadati</taxon>
        <taxon>Pseudomonadota</taxon>
        <taxon>Betaproteobacteria</taxon>
        <taxon>Burkholderiales</taxon>
        <taxon>Comamonadaceae</taxon>
        <taxon>Lampropedia</taxon>
    </lineage>
</organism>
<evidence type="ECO:0000256" key="2">
    <source>
        <dbReference type="ARBA" id="ARBA00018953"/>
    </source>
</evidence>
<dbReference type="PANTHER" id="PTHR42681">
    <property type="entry name" value="MALONYL-COA-ACYL CARRIER PROTEIN TRANSACYLASE, MITOCHONDRIAL"/>
    <property type="match status" value="1"/>
</dbReference>
<proteinExistence type="inferred from homology"/>
<protein>
    <recommendedName>
        <fullName evidence="2 6">Malonyl CoA-acyl carrier protein transacylase</fullName>
        <ecNumber evidence="1 6">2.3.1.39</ecNumber>
    </recommendedName>
</protein>
<accession>A0A1M5F791</accession>
<dbReference type="Proteomes" id="UP000184327">
    <property type="component" value="Unassembled WGS sequence"/>
</dbReference>
<name>A0A1M5F791_9BURK</name>
<dbReference type="InterPro" id="IPR050858">
    <property type="entry name" value="Mal-CoA-ACP_Trans/PKS_FabD"/>
</dbReference>
<evidence type="ECO:0000313" key="10">
    <source>
        <dbReference type="Proteomes" id="UP000184327"/>
    </source>
</evidence>
<dbReference type="STRING" id="1122156.SAMN02745117_02744"/>
<dbReference type="GO" id="GO:0005829">
    <property type="term" value="C:cytosol"/>
    <property type="evidence" value="ECO:0007669"/>
    <property type="project" value="TreeGrafter"/>
</dbReference>
<gene>
    <name evidence="9" type="ORF">SAMN02745117_02744</name>
</gene>
<dbReference type="NCBIfam" id="TIGR00128">
    <property type="entry name" value="fabD"/>
    <property type="match status" value="1"/>
</dbReference>
<feature type="domain" description="Malonyl-CoA:ACP transacylase (MAT)" evidence="8">
    <location>
        <begin position="7"/>
        <end position="315"/>
    </location>
</feature>
<dbReference type="Gene3D" id="3.40.366.10">
    <property type="entry name" value="Malonyl-Coenzyme A Acyl Carrier Protein, domain 2"/>
    <property type="match status" value="1"/>
</dbReference>
<evidence type="ECO:0000256" key="5">
    <source>
        <dbReference type="ARBA" id="ARBA00048462"/>
    </source>
</evidence>
<dbReference type="InterPro" id="IPR004410">
    <property type="entry name" value="Malonyl_CoA-ACP_transAc_FabD"/>
</dbReference>
<keyword evidence="4 6" id="KW-0012">Acyltransferase</keyword>
<dbReference type="SMART" id="SM00827">
    <property type="entry name" value="PKS_AT"/>
    <property type="match status" value="1"/>
</dbReference>
<evidence type="ECO:0000313" key="9">
    <source>
        <dbReference type="EMBL" id="SHF86921.1"/>
    </source>
</evidence>
<dbReference type="InterPro" id="IPR014043">
    <property type="entry name" value="Acyl_transferase_dom"/>
</dbReference>
<evidence type="ECO:0000256" key="4">
    <source>
        <dbReference type="ARBA" id="ARBA00023315"/>
    </source>
</evidence>
<evidence type="ECO:0000256" key="1">
    <source>
        <dbReference type="ARBA" id="ARBA00013258"/>
    </source>
</evidence>
<dbReference type="EMBL" id="FQUZ01000049">
    <property type="protein sequence ID" value="SHF86921.1"/>
    <property type="molecule type" value="Genomic_DNA"/>
</dbReference>
<reference evidence="9 10" key="1">
    <citation type="submission" date="2016-11" db="EMBL/GenBank/DDBJ databases">
        <authorList>
            <person name="Jaros S."/>
            <person name="Januszkiewicz K."/>
            <person name="Wedrychowicz H."/>
        </authorList>
    </citation>
    <scope>NUCLEOTIDE SEQUENCE [LARGE SCALE GENOMIC DNA]</scope>
    <source>
        <strain evidence="9 10">DSM 16112</strain>
    </source>
</reference>
<comment type="catalytic activity">
    <reaction evidence="5 6">
        <text>holo-[ACP] + malonyl-CoA = malonyl-[ACP] + CoA</text>
        <dbReference type="Rhea" id="RHEA:41792"/>
        <dbReference type="Rhea" id="RHEA-COMP:9623"/>
        <dbReference type="Rhea" id="RHEA-COMP:9685"/>
        <dbReference type="ChEBI" id="CHEBI:57287"/>
        <dbReference type="ChEBI" id="CHEBI:57384"/>
        <dbReference type="ChEBI" id="CHEBI:64479"/>
        <dbReference type="ChEBI" id="CHEBI:78449"/>
        <dbReference type="EC" id="2.3.1.39"/>
    </reaction>
</comment>
<dbReference type="AlphaFoldDB" id="A0A1M5F791"/>
<dbReference type="GO" id="GO:0006633">
    <property type="term" value="P:fatty acid biosynthetic process"/>
    <property type="evidence" value="ECO:0007669"/>
    <property type="project" value="TreeGrafter"/>
</dbReference>
<keyword evidence="10" id="KW-1185">Reference proteome</keyword>
<dbReference type="InterPro" id="IPR016036">
    <property type="entry name" value="Malonyl_transacylase_ACP-bd"/>
</dbReference>
<evidence type="ECO:0000256" key="3">
    <source>
        <dbReference type="ARBA" id="ARBA00022679"/>
    </source>
</evidence>
<dbReference type="PANTHER" id="PTHR42681:SF1">
    <property type="entry name" value="MALONYL-COA-ACYL CARRIER PROTEIN TRANSACYLASE, MITOCHONDRIAL"/>
    <property type="match status" value="1"/>
</dbReference>
<evidence type="ECO:0000256" key="7">
    <source>
        <dbReference type="PIRSR" id="PIRSR000446-1"/>
    </source>
</evidence>
<evidence type="ECO:0000259" key="8">
    <source>
        <dbReference type="SMART" id="SM00827"/>
    </source>
</evidence>
<keyword evidence="3 6" id="KW-0808">Transferase</keyword>
<dbReference type="Pfam" id="PF00698">
    <property type="entry name" value="Acyl_transf_1"/>
    <property type="match status" value="1"/>
</dbReference>
<comment type="similarity">
    <text evidence="6">Belongs to the fabD family.</text>
</comment>
<dbReference type="Gene3D" id="3.30.70.250">
    <property type="entry name" value="Malonyl-CoA ACP transacylase, ACP-binding"/>
    <property type="match status" value="1"/>
</dbReference>
<dbReference type="GO" id="GO:0004314">
    <property type="term" value="F:[acyl-carrier-protein] S-malonyltransferase activity"/>
    <property type="evidence" value="ECO:0007669"/>
    <property type="project" value="UniProtKB-EC"/>
</dbReference>
<sequence length="317" mass="32729">MNAFAFVFPGQGSQSVGMLDAWADRAEVRHTVQEASDALGEDLGQLIHEGPKEALALTTNTQPVMLVAGVAAWRVWQVEQGALPQAVAGHSLGEYSALVAAGVLTLSQAAPLVRLRAAAMQEAVPVGAGAMAAVLGLPAATVVQVCQQVTAEMQAEGTADVAEAVNFNDPGQTVIAGTKAGVERASQALKAAGAKRALPLPVSAPFHSSLMRPAAEKLKDALAGLELAAPQIPVINNIDVAVVDDVQDIRDALYRQAFGPVRWVEVVQAIAARGITHIVEAGPGKVLAGMSKRIAPDLVSAALYDPATLAEVKELLA</sequence>
<dbReference type="InterPro" id="IPR001227">
    <property type="entry name" value="Ac_transferase_dom_sf"/>
</dbReference>
<dbReference type="FunFam" id="3.30.70.250:FF:000001">
    <property type="entry name" value="Malonyl CoA-acyl carrier protein transacylase"/>
    <property type="match status" value="1"/>
</dbReference>
<dbReference type="SUPFAM" id="SSF52151">
    <property type="entry name" value="FabD/lysophospholipase-like"/>
    <property type="match status" value="1"/>
</dbReference>
<dbReference type="EC" id="2.3.1.39" evidence="1 6"/>
<evidence type="ECO:0000256" key="6">
    <source>
        <dbReference type="PIRNR" id="PIRNR000446"/>
    </source>
</evidence>
<dbReference type="InterPro" id="IPR024925">
    <property type="entry name" value="Malonyl_CoA-ACP_transAc"/>
</dbReference>
<feature type="active site" evidence="7">
    <location>
        <position position="207"/>
    </location>
</feature>
<dbReference type="PIRSF" id="PIRSF000446">
    <property type="entry name" value="Mct"/>
    <property type="match status" value="1"/>
</dbReference>